<dbReference type="AlphaFoldDB" id="A0A444IWC9"/>
<evidence type="ECO:0000313" key="2">
    <source>
        <dbReference type="Proteomes" id="UP000288086"/>
    </source>
</evidence>
<dbReference type="EMBL" id="MTKP01000341">
    <property type="protein sequence ID" value="RWX45157.1"/>
    <property type="molecule type" value="Genomic_DNA"/>
</dbReference>
<sequence>MKKCLISSCLIGLCTRYDGQSKPNERCLKYLNDFIYIPVCPEQLGGLPTPRPPAELSGGDGMDVLTGFASVITRDSMDVTKEYIAGAEGVLKIALDQNIRLALLKARSPSCGVKKLGVTAALLETKGIKLVEF</sequence>
<accession>A0A444IWC9</accession>
<proteinExistence type="predicted"/>
<dbReference type="PANTHER" id="PTHR30087">
    <property type="entry name" value="INNER MEMBRANE PROTEIN"/>
    <property type="match status" value="1"/>
</dbReference>
<keyword evidence="2" id="KW-1185">Reference proteome</keyword>
<comment type="caution">
    <text evidence="1">The sequence shown here is derived from an EMBL/GenBank/DDBJ whole genome shotgun (WGS) entry which is preliminary data.</text>
</comment>
<reference evidence="1 2" key="1">
    <citation type="submission" date="2017-01" db="EMBL/GenBank/DDBJ databases">
        <title>The cable genome- insights into the physiology and evolution of filamentous bacteria capable of sulfide oxidation via long distance electron transfer.</title>
        <authorList>
            <person name="Schreiber L."/>
            <person name="Bjerg J.T."/>
            <person name="Boggild A."/>
            <person name="Van De Vossenberg J."/>
            <person name="Meysman F."/>
            <person name="Nielsen L.P."/>
            <person name="Schramm A."/>
            <person name="Kjeldsen K.U."/>
        </authorList>
    </citation>
    <scope>NUCLEOTIDE SEQUENCE [LARGE SCALE GENOMIC DNA]</scope>
    <source>
        <strain evidence="1">A1</strain>
    </source>
</reference>
<dbReference type="PANTHER" id="PTHR30087:SF1">
    <property type="entry name" value="HYPOTHETICAL CYTOSOLIC PROTEIN"/>
    <property type="match status" value="1"/>
</dbReference>
<protein>
    <submittedName>
        <fullName evidence="1">Uncharacterized protein</fullName>
    </submittedName>
</protein>
<name>A0A444IWC9_9BACT</name>
<gene>
    <name evidence="1" type="ORF">VT98_13411</name>
</gene>
<dbReference type="InterPro" id="IPR007553">
    <property type="entry name" value="2-thiour_desulf"/>
</dbReference>
<evidence type="ECO:0000313" key="1">
    <source>
        <dbReference type="EMBL" id="RWX45157.1"/>
    </source>
</evidence>
<dbReference type="Pfam" id="PF04463">
    <property type="entry name" value="2-thiour_desulf"/>
    <property type="match status" value="1"/>
</dbReference>
<organism evidence="1 2">
    <name type="scientific">Candidatus Electrothrix communis</name>
    <dbReference type="NCBI Taxonomy" id="1859133"/>
    <lineage>
        <taxon>Bacteria</taxon>
        <taxon>Pseudomonadati</taxon>
        <taxon>Thermodesulfobacteriota</taxon>
        <taxon>Desulfobulbia</taxon>
        <taxon>Desulfobulbales</taxon>
        <taxon>Desulfobulbaceae</taxon>
        <taxon>Candidatus Electrothrix</taxon>
    </lineage>
</organism>
<dbReference type="Proteomes" id="UP000288086">
    <property type="component" value="Unassembled WGS sequence"/>
</dbReference>